<dbReference type="GO" id="GO:0016323">
    <property type="term" value="C:basolateral plasma membrane"/>
    <property type="evidence" value="ECO:0007669"/>
    <property type="project" value="UniProtKB-SubCell"/>
</dbReference>
<dbReference type="InterPro" id="IPR013783">
    <property type="entry name" value="Ig-like_fold"/>
</dbReference>
<reference evidence="18" key="1">
    <citation type="journal article" date="2022" name="bioRxiv">
        <title>Sequencing and chromosome-scale assembly of the giantPleurodeles waltlgenome.</title>
        <authorList>
            <person name="Brown T."/>
            <person name="Elewa A."/>
            <person name="Iarovenko S."/>
            <person name="Subramanian E."/>
            <person name="Araus A.J."/>
            <person name="Petzold A."/>
            <person name="Susuki M."/>
            <person name="Suzuki K.-i.T."/>
            <person name="Hayashi T."/>
            <person name="Toyoda A."/>
            <person name="Oliveira C."/>
            <person name="Osipova E."/>
            <person name="Leigh N.D."/>
            <person name="Simon A."/>
            <person name="Yun M.H."/>
        </authorList>
    </citation>
    <scope>NUCLEOTIDE SEQUENCE</scope>
    <source>
        <strain evidence="18">20211129_DDA</strain>
        <tissue evidence="18">Liver</tissue>
    </source>
</reference>
<dbReference type="Pfam" id="PF17971">
    <property type="entry name" value="LIFR_D2"/>
    <property type="match status" value="1"/>
</dbReference>
<comment type="caution">
    <text evidence="18">The sequence shown here is derived from an EMBL/GenBank/DDBJ whole genome shotgun (WGS) entry which is preliminary data.</text>
</comment>
<feature type="domain" description="Fibronectin type-III" evidence="17">
    <location>
        <begin position="658"/>
        <end position="769"/>
    </location>
</feature>
<dbReference type="InterPro" id="IPR003961">
    <property type="entry name" value="FN3_dom"/>
</dbReference>
<dbReference type="InterPro" id="IPR003529">
    <property type="entry name" value="Hematopoietin_rcpt_Gp130_CS"/>
</dbReference>
<evidence type="ECO:0000256" key="12">
    <source>
        <dbReference type="ARBA" id="ARBA00023180"/>
    </source>
</evidence>
<proteinExistence type="inferred from homology"/>
<evidence type="ECO:0000256" key="10">
    <source>
        <dbReference type="ARBA" id="ARBA00023157"/>
    </source>
</evidence>
<accession>A0AAV7W8G7</accession>
<feature type="transmembrane region" description="Helical" evidence="16">
    <location>
        <begin position="772"/>
        <end position="797"/>
    </location>
</feature>
<organism evidence="18 19">
    <name type="scientific">Pleurodeles waltl</name>
    <name type="common">Iberian ribbed newt</name>
    <dbReference type="NCBI Taxonomy" id="8319"/>
    <lineage>
        <taxon>Eukaryota</taxon>
        <taxon>Metazoa</taxon>
        <taxon>Chordata</taxon>
        <taxon>Craniata</taxon>
        <taxon>Vertebrata</taxon>
        <taxon>Euteleostomi</taxon>
        <taxon>Amphibia</taxon>
        <taxon>Batrachia</taxon>
        <taxon>Caudata</taxon>
        <taxon>Salamandroidea</taxon>
        <taxon>Salamandridae</taxon>
        <taxon>Pleurodelinae</taxon>
        <taxon>Pleurodeles</taxon>
    </lineage>
</organism>
<dbReference type="InterPro" id="IPR040817">
    <property type="entry name" value="LIFR_D2"/>
</dbReference>
<dbReference type="AlphaFoldDB" id="A0AAV7W8G7"/>
<evidence type="ECO:0000256" key="5">
    <source>
        <dbReference type="ARBA" id="ARBA00022692"/>
    </source>
</evidence>
<dbReference type="FunFam" id="2.60.40.10:FF:000738">
    <property type="entry name" value="Leukemia inhibitory factor receptor"/>
    <property type="match status" value="1"/>
</dbReference>
<dbReference type="FunFam" id="2.60.40.10:FF:001286">
    <property type="entry name" value="Oncostatin-M-specific receptor subunit beta"/>
    <property type="match status" value="1"/>
</dbReference>
<dbReference type="Pfam" id="PF25552">
    <property type="entry name" value="LIFR_D4"/>
    <property type="match status" value="1"/>
</dbReference>
<dbReference type="GO" id="GO:0004896">
    <property type="term" value="F:cytokine receptor activity"/>
    <property type="evidence" value="ECO:0007669"/>
    <property type="project" value="InterPro"/>
</dbReference>
<dbReference type="Proteomes" id="UP001066276">
    <property type="component" value="Chromosome 1_2"/>
</dbReference>
<feature type="domain" description="Fibronectin type-III" evidence="17">
    <location>
        <begin position="357"/>
        <end position="460"/>
    </location>
</feature>
<evidence type="ECO:0000313" key="19">
    <source>
        <dbReference type="Proteomes" id="UP001066276"/>
    </source>
</evidence>
<keyword evidence="10" id="KW-1015">Disulfide bond</keyword>
<dbReference type="EMBL" id="JANPWB010000002">
    <property type="protein sequence ID" value="KAJ1210304.1"/>
    <property type="molecule type" value="Genomic_DNA"/>
</dbReference>
<keyword evidence="5 16" id="KW-0812">Transmembrane</keyword>
<keyword evidence="8 16" id="KW-1133">Transmembrane helix</keyword>
<dbReference type="InterPro" id="IPR052672">
    <property type="entry name" value="Type1_Cytokine_Rcpt_Type2"/>
</dbReference>
<dbReference type="FunFam" id="2.60.40.10:FF:000607">
    <property type="entry name" value="Leukemia inhibitory factor receptor"/>
    <property type="match status" value="1"/>
</dbReference>
<evidence type="ECO:0000256" key="4">
    <source>
        <dbReference type="ARBA" id="ARBA00019169"/>
    </source>
</evidence>
<dbReference type="InterPro" id="IPR003531">
    <property type="entry name" value="Hempt_rcpt_S_F1_CS"/>
</dbReference>
<evidence type="ECO:0000259" key="17">
    <source>
        <dbReference type="PROSITE" id="PS50853"/>
    </source>
</evidence>
<keyword evidence="19" id="KW-1185">Reference proteome</keyword>
<evidence type="ECO:0000256" key="13">
    <source>
        <dbReference type="ARBA" id="ARBA00031601"/>
    </source>
</evidence>
<dbReference type="SMART" id="SM00060">
    <property type="entry name" value="FN3"/>
    <property type="match status" value="5"/>
</dbReference>
<feature type="region of interest" description="Disordered" evidence="15">
    <location>
        <begin position="1021"/>
        <end position="1044"/>
    </location>
</feature>
<dbReference type="PROSITE" id="PS01353">
    <property type="entry name" value="HEMATOPO_REC_L_F2"/>
    <property type="match status" value="1"/>
</dbReference>
<protein>
    <recommendedName>
        <fullName evidence="4">Leptin receptor</fullName>
    </recommendedName>
    <alternativeName>
        <fullName evidence="13">OB receptor</fullName>
    </alternativeName>
</protein>
<evidence type="ECO:0000256" key="2">
    <source>
        <dbReference type="ARBA" id="ARBA00004479"/>
    </source>
</evidence>
<evidence type="ECO:0000256" key="16">
    <source>
        <dbReference type="SAM" id="Phobius"/>
    </source>
</evidence>
<dbReference type="InterPro" id="IPR048497">
    <property type="entry name" value="LIF-R-like_Ig-like"/>
</dbReference>
<dbReference type="Pfam" id="PF00041">
    <property type="entry name" value="fn3"/>
    <property type="match status" value="1"/>
</dbReference>
<evidence type="ECO:0000256" key="8">
    <source>
        <dbReference type="ARBA" id="ARBA00022989"/>
    </source>
</evidence>
<keyword evidence="12" id="KW-0325">Glycoprotein</keyword>
<evidence type="ECO:0000256" key="11">
    <source>
        <dbReference type="ARBA" id="ARBA00023170"/>
    </source>
</evidence>
<dbReference type="FunFam" id="2.60.40.10:FF:000657">
    <property type="entry name" value="Leukemia inhibitory factor receptor"/>
    <property type="match status" value="1"/>
</dbReference>
<evidence type="ECO:0000256" key="6">
    <source>
        <dbReference type="ARBA" id="ARBA00022729"/>
    </source>
</evidence>
<evidence type="ECO:0000256" key="15">
    <source>
        <dbReference type="SAM" id="MobiDB-lite"/>
    </source>
</evidence>
<dbReference type="FunFam" id="2.60.40.10:FF:001289">
    <property type="entry name" value="Oncostatin-M-specific receptor subunit beta"/>
    <property type="match status" value="1"/>
</dbReference>
<dbReference type="PANTHER" id="PTHR48423">
    <property type="entry name" value="INTERLEUKIN-27 RECEPTOR SUBUNIT ALPHA"/>
    <property type="match status" value="1"/>
</dbReference>
<sequence>MGRRATVFNASSGRGRAEQRRQLSKSTFSSGKSMDLFLIRTGIIIWAAANLKMCQCSGSALFPPSHVTLSSDFRQQRVSLSWNVSHEAHDKELKMLFQIEVGQTEKMTIIWTGNYRTTLSKVPEPLKWNWVSDLPLECVSHSLRIRSIVDDERFPDNTWSKWSIWNTVWGLDTSNRKHPVFPNDKTVEKGSNISFCCIAGTGLQVINMTYNDIPYPLVNLNNRTSVITVKNVSLSTTYGANIICLLSNGQYRGTVLFVSTPPDKPKNLSCETQDLKALSCRWSPGKLSNLSGVRSITYSLFEWHSQATYKCSSRDSCSWSTGSRQKIYNFTLTAENPLGKRHANLILDVTHKVHPIPPTNVTPILDSTNVTWIQLYWSMPVDYKTLKLLCQVEARNSRTNETKSHNTTIMGKTSSELYLTDLDGLQPYTHYTLRIRCGAAEHFWKWSEWSRRVTFTTGEAEPILGPEIWREVYHKNGERNVTLYWKPLTDSEANGKILYYNITWEALDTNVQPKNKRIPASLNRTQIFIDTRPYRVRIFANNAVSSSPESELRIPGVTQDEDIKEERVIGAGDGIRISWKPNLAATKGYVVDWCNYPRTPNCDFQWKKYSPDTLSVVIQSDHFHPGIRYTFRVYASYEDGERLIEKKTGYTKELAPVIKDSLSILENHPNSFTLAWDQYSNDETQRGFISGYYVCIKSKQDACHLEESEALALPDGSTACKFTIRNPEENMFTVRHLKPRTKYSIALVAVTAGGESSIDFLREVETIFDSEAVILAVLLPLIIGSASALVLLALGFWKRKWLKDILYPQIPDPNKSKIMMGDTIKGSSGKVVLNLEDCIPQKLEVVKREAGEELQSSNKNVSTDTDCCDDPLMEENPTFAVGEMSTNPGYVSFETSQLGVNPTPPGTDLRCNFENHTYVSQDEHDPVFTFFEQETSETNNMKIIPGLLYQPQTQPQPYTALTDKLCCPNIPSCLSSTEDESKYLEQTNVPSFKLIELQDPSFKDQCSSYKAQSDFKLERVQSVTGQDSSPEASPVSTHSEMFLL</sequence>
<keyword evidence="9 16" id="KW-0472">Membrane</keyword>
<evidence type="ECO:0000256" key="9">
    <source>
        <dbReference type="ARBA" id="ARBA00023136"/>
    </source>
</evidence>
<feature type="region of interest" description="Disordered" evidence="15">
    <location>
        <begin position="1"/>
        <end position="26"/>
    </location>
</feature>
<dbReference type="Gene3D" id="2.60.40.10">
    <property type="entry name" value="Immunoglobulins"/>
    <property type="match status" value="7"/>
</dbReference>
<comment type="similarity">
    <text evidence="3">Belongs to the type I cytokine receptor family. Type 2 subfamily.</text>
</comment>
<evidence type="ECO:0000256" key="1">
    <source>
        <dbReference type="ARBA" id="ARBA00004187"/>
    </source>
</evidence>
<comment type="subcellular location">
    <subcellularLocation>
        <location evidence="1">Basolateral cell membrane</location>
    </subcellularLocation>
    <subcellularLocation>
        <location evidence="2">Membrane</location>
        <topology evidence="2">Single-pass type I membrane protein</topology>
    </subcellularLocation>
</comment>
<keyword evidence="11" id="KW-0675">Receptor</keyword>
<dbReference type="PROSITE" id="PS01355">
    <property type="entry name" value="HEMATOPO_REC_S_F1"/>
    <property type="match status" value="1"/>
</dbReference>
<evidence type="ECO:0000313" key="18">
    <source>
        <dbReference type="EMBL" id="KAJ1210304.1"/>
    </source>
</evidence>
<dbReference type="SUPFAM" id="SSF49265">
    <property type="entry name" value="Fibronectin type III"/>
    <property type="match status" value="3"/>
</dbReference>
<dbReference type="PANTHER" id="PTHR48423:SF1">
    <property type="entry name" value="INTERLEUKIN-27 RECEPTOR SUBUNIT ALPHA"/>
    <property type="match status" value="1"/>
</dbReference>
<keyword evidence="7" id="KW-0677">Repeat</keyword>
<gene>
    <name evidence="18" type="ORF">NDU88_005670</name>
</gene>
<dbReference type="Pfam" id="PF21177">
    <property type="entry name" value="LIF-R_Ig-like"/>
    <property type="match status" value="1"/>
</dbReference>
<keyword evidence="6" id="KW-0732">Signal</keyword>
<evidence type="ECO:0000256" key="14">
    <source>
        <dbReference type="ARBA" id="ARBA00046724"/>
    </source>
</evidence>
<comment type="subunit">
    <text evidence="14">Present as a mixture of monomers and dimers. The phosphorylated receptor binds a number of SH2 domain-containing proteins such as JAK2, STAT3, PTPN11, and SOCS3. Interaction with SOCS3 inhibits JAK/STAT signaling and MAPK cascade.</text>
</comment>
<name>A0AAV7W8G7_PLEWA</name>
<dbReference type="PROSITE" id="PS50853">
    <property type="entry name" value="FN3"/>
    <property type="match status" value="3"/>
</dbReference>
<dbReference type="InterPro" id="IPR036116">
    <property type="entry name" value="FN3_sf"/>
</dbReference>
<dbReference type="CDD" id="cd00063">
    <property type="entry name" value="FN3"/>
    <property type="match status" value="3"/>
</dbReference>
<evidence type="ECO:0000256" key="3">
    <source>
        <dbReference type="ARBA" id="ARBA00008921"/>
    </source>
</evidence>
<evidence type="ECO:0000256" key="7">
    <source>
        <dbReference type="ARBA" id="ARBA00022737"/>
    </source>
</evidence>
<feature type="domain" description="Fibronectin type-III" evidence="17">
    <location>
        <begin position="465"/>
        <end position="561"/>
    </location>
</feature>